<evidence type="ECO:0008006" key="12">
    <source>
        <dbReference type="Google" id="ProtNLM"/>
    </source>
</evidence>
<feature type="domain" description="P/Homo B" evidence="9">
    <location>
        <begin position="526"/>
        <end position="640"/>
    </location>
</feature>
<dbReference type="SUPFAM" id="SSF49785">
    <property type="entry name" value="Galactose-binding domain-like"/>
    <property type="match status" value="1"/>
</dbReference>
<dbReference type="PROSITE" id="PS50093">
    <property type="entry name" value="PKD"/>
    <property type="match status" value="1"/>
</dbReference>
<dbReference type="Proteomes" id="UP001499959">
    <property type="component" value="Unassembled WGS sequence"/>
</dbReference>
<evidence type="ECO:0000256" key="2">
    <source>
        <dbReference type="ARBA" id="ARBA00022670"/>
    </source>
</evidence>
<dbReference type="Gene3D" id="2.60.40.10">
    <property type="entry name" value="Immunoglobulins"/>
    <property type="match status" value="1"/>
</dbReference>
<keyword evidence="4 7" id="KW-0732">Signal</keyword>
<evidence type="ECO:0000256" key="1">
    <source>
        <dbReference type="ARBA" id="ARBA00022438"/>
    </source>
</evidence>
<evidence type="ECO:0000259" key="8">
    <source>
        <dbReference type="PROSITE" id="PS50093"/>
    </source>
</evidence>
<dbReference type="SUPFAM" id="SSF53187">
    <property type="entry name" value="Zn-dependent exopeptidases"/>
    <property type="match status" value="1"/>
</dbReference>
<dbReference type="InterPro" id="IPR022409">
    <property type="entry name" value="PKD/Chitinase_dom"/>
</dbReference>
<name>A0ABP9AS86_9GAMM</name>
<dbReference type="Pfam" id="PF04389">
    <property type="entry name" value="Peptidase_M28"/>
    <property type="match status" value="1"/>
</dbReference>
<dbReference type="Gene3D" id="3.40.630.10">
    <property type="entry name" value="Zn peptidases"/>
    <property type="match status" value="1"/>
</dbReference>
<dbReference type="PROSITE" id="PS51829">
    <property type="entry name" value="P_HOMO_B"/>
    <property type="match status" value="1"/>
</dbReference>
<dbReference type="SUPFAM" id="SSF49299">
    <property type="entry name" value="PKD domain"/>
    <property type="match status" value="1"/>
</dbReference>
<dbReference type="Pfam" id="PF01483">
    <property type="entry name" value="P_proprotein"/>
    <property type="match status" value="1"/>
</dbReference>
<evidence type="ECO:0000256" key="7">
    <source>
        <dbReference type="SAM" id="SignalP"/>
    </source>
</evidence>
<evidence type="ECO:0000313" key="10">
    <source>
        <dbReference type="EMBL" id="GAA4785319.1"/>
    </source>
</evidence>
<sequence length="640" mass="66852">MRIAGKLLALFAGTVVACGSVSAQSSAPLSHAHAHADAELASLRLERDPLTPVYVVMSRNSYEGMRDLVPAGVTKADSAGTALIVSKIRAYQLSQVSERIHVREQRCGGFFAFASQAEADAFVRNDRSAQGVARKAALAAYTIDNQATVDPWLSLVQHTNIYNTINTLSTYQNRYYASTTGRTSAEWIRTTWQGLAGSRTDVTSELSTCSTCSTQPSVILTIQGAELPGEIVVLGAHLDSINGSAGASLTQRAPGADDDASGIATLTEVLRIAMANGWRPKRTVKFIGYAAEEVGLRGSNAIAQAHRTANANVVAVLQLDMTNYRSGGTVDMRLVSDYSNVDMKAFLTNLFDTYLAPRGMTRGTYTCGYGCSDHASWTSAGYPSAMFFEAGTGATSGSSYNPYIHTANDTLANTGNSAQNSAKFAQLGLAFLGEAAKTAGAGGNAAPVAGFTSTASGLTVAFTDSSTDSDGSIVSRSWNFGDGTTSTATNPSKTYATAGTYTVALTVTDNGGASNTLSRSVTVGSGGTQTYTNTTDYPIADNATVNSPIVVSGRSGNAGTAVPVAVNIVHTYKGDLKVDLVAPDGSVYVLHNRSGGSADNIVQTFTVNLSTEALNGTWNLRVNDNAASDTGYINSWSVTF</sequence>
<dbReference type="InterPro" id="IPR007484">
    <property type="entry name" value="Peptidase_M28"/>
</dbReference>
<evidence type="ECO:0000256" key="4">
    <source>
        <dbReference type="ARBA" id="ARBA00022729"/>
    </source>
</evidence>
<gene>
    <name evidence="10" type="ORF">GCM10023307_07540</name>
</gene>
<keyword evidence="2" id="KW-0645">Protease</keyword>
<keyword evidence="11" id="KW-1185">Reference proteome</keyword>
<evidence type="ECO:0000256" key="6">
    <source>
        <dbReference type="ARBA" id="ARBA00022833"/>
    </source>
</evidence>
<dbReference type="Gene3D" id="2.60.120.260">
    <property type="entry name" value="Galactose-binding domain-like"/>
    <property type="match status" value="1"/>
</dbReference>
<feature type="signal peptide" evidence="7">
    <location>
        <begin position="1"/>
        <end position="17"/>
    </location>
</feature>
<dbReference type="InterPro" id="IPR045175">
    <property type="entry name" value="M28_fam"/>
</dbReference>
<dbReference type="PANTHER" id="PTHR12147">
    <property type="entry name" value="METALLOPEPTIDASE M28 FAMILY MEMBER"/>
    <property type="match status" value="1"/>
</dbReference>
<dbReference type="SMART" id="SM00089">
    <property type="entry name" value="PKD"/>
    <property type="match status" value="1"/>
</dbReference>
<dbReference type="InterPro" id="IPR035986">
    <property type="entry name" value="PKD_dom_sf"/>
</dbReference>
<comment type="caution">
    <text evidence="10">The sequence shown here is derived from an EMBL/GenBank/DDBJ whole genome shotgun (WGS) entry which is preliminary data.</text>
</comment>
<keyword evidence="3" id="KW-0479">Metal-binding</keyword>
<dbReference type="InterPro" id="IPR002884">
    <property type="entry name" value="P_dom"/>
</dbReference>
<evidence type="ECO:0000259" key="9">
    <source>
        <dbReference type="PROSITE" id="PS51829"/>
    </source>
</evidence>
<dbReference type="Pfam" id="PF18911">
    <property type="entry name" value="PKD_4"/>
    <property type="match status" value="1"/>
</dbReference>
<evidence type="ECO:0000313" key="11">
    <source>
        <dbReference type="Proteomes" id="UP001499959"/>
    </source>
</evidence>
<organism evidence="10 11">
    <name type="scientific">Lysobacter hankyongensis</name>
    <dbReference type="NCBI Taxonomy" id="1176535"/>
    <lineage>
        <taxon>Bacteria</taxon>
        <taxon>Pseudomonadati</taxon>
        <taxon>Pseudomonadota</taxon>
        <taxon>Gammaproteobacteria</taxon>
        <taxon>Lysobacterales</taxon>
        <taxon>Lysobacteraceae</taxon>
        <taxon>Lysobacter</taxon>
    </lineage>
</organism>
<keyword evidence="6" id="KW-0862">Zinc</keyword>
<dbReference type="PANTHER" id="PTHR12147:SF56">
    <property type="entry name" value="AMINOPEPTIDASE YDR415C-RELATED"/>
    <property type="match status" value="1"/>
</dbReference>
<dbReference type="CDD" id="cd00146">
    <property type="entry name" value="PKD"/>
    <property type="match status" value="1"/>
</dbReference>
<feature type="chain" id="PRO_5047440537" description="M20/M25/M40 family metallo-hydrolase" evidence="7">
    <location>
        <begin position="18"/>
        <end position="640"/>
    </location>
</feature>
<evidence type="ECO:0000256" key="3">
    <source>
        <dbReference type="ARBA" id="ARBA00022723"/>
    </source>
</evidence>
<dbReference type="InterPro" id="IPR000601">
    <property type="entry name" value="PKD_dom"/>
</dbReference>
<keyword evidence="5" id="KW-0378">Hydrolase</keyword>
<dbReference type="PROSITE" id="PS51257">
    <property type="entry name" value="PROKAR_LIPOPROTEIN"/>
    <property type="match status" value="1"/>
</dbReference>
<feature type="domain" description="PKD" evidence="8">
    <location>
        <begin position="443"/>
        <end position="523"/>
    </location>
</feature>
<evidence type="ECO:0000256" key="5">
    <source>
        <dbReference type="ARBA" id="ARBA00022801"/>
    </source>
</evidence>
<dbReference type="EMBL" id="BAABJE010000001">
    <property type="protein sequence ID" value="GAA4785319.1"/>
    <property type="molecule type" value="Genomic_DNA"/>
</dbReference>
<dbReference type="InterPro" id="IPR013783">
    <property type="entry name" value="Ig-like_fold"/>
</dbReference>
<accession>A0ABP9AS86</accession>
<dbReference type="RefSeq" id="WP_345301915.1">
    <property type="nucleotide sequence ID" value="NZ_BAABJE010000001.1"/>
</dbReference>
<dbReference type="InterPro" id="IPR008979">
    <property type="entry name" value="Galactose-bd-like_sf"/>
</dbReference>
<keyword evidence="1" id="KW-0031">Aminopeptidase</keyword>
<proteinExistence type="predicted"/>
<protein>
    <recommendedName>
        <fullName evidence="12">M20/M25/M40 family metallo-hydrolase</fullName>
    </recommendedName>
</protein>
<reference evidence="11" key="1">
    <citation type="journal article" date="2019" name="Int. J. Syst. Evol. Microbiol.">
        <title>The Global Catalogue of Microorganisms (GCM) 10K type strain sequencing project: providing services to taxonomists for standard genome sequencing and annotation.</title>
        <authorList>
            <consortium name="The Broad Institute Genomics Platform"/>
            <consortium name="The Broad Institute Genome Sequencing Center for Infectious Disease"/>
            <person name="Wu L."/>
            <person name="Ma J."/>
        </authorList>
    </citation>
    <scope>NUCLEOTIDE SEQUENCE [LARGE SCALE GENOMIC DNA]</scope>
    <source>
        <strain evidence="11">JCM 18204</strain>
    </source>
</reference>